<dbReference type="AlphaFoldDB" id="A0A366IBF0"/>
<reference evidence="2 3" key="1">
    <citation type="submission" date="2018-06" db="EMBL/GenBank/DDBJ databases">
        <title>Genomic Encyclopedia of Type Strains, Phase IV (KMG-IV): sequencing the most valuable type-strain genomes for metagenomic binning, comparative biology and taxonomic classification.</title>
        <authorList>
            <person name="Goeker M."/>
        </authorList>
    </citation>
    <scope>NUCLEOTIDE SEQUENCE [LARGE SCALE GENOMIC DNA]</scope>
    <source>
        <strain evidence="2 3">DSM 22112</strain>
    </source>
</reference>
<keyword evidence="3" id="KW-1185">Reference proteome</keyword>
<dbReference type="CDD" id="cd11614">
    <property type="entry name" value="SAF_CpaB_FlgA_like"/>
    <property type="match status" value="1"/>
</dbReference>
<dbReference type="InterPro" id="IPR013974">
    <property type="entry name" value="SAF"/>
</dbReference>
<gene>
    <name evidence="2" type="ORF">DES36_106110</name>
</gene>
<dbReference type="NCBIfam" id="TIGR03177">
    <property type="entry name" value="pilus_cpaB"/>
    <property type="match status" value="1"/>
</dbReference>
<name>A0A366IBF0_9FIRM</name>
<sequence length="238" mass="25574">MRANKKILILAIILGLATVFGLSTYMKKSGAIAVDGGGYTEVIVAANTIPANVKITEEMLVSQSMPADAVHPDANKSISKIIGGISTMEIVKGEQILSNKVALGQSDADLAYRIPDDMRAISIPTDEVVGVAGFVNVGDKIDILVTYSNKDIAKVTTTYTQLQNIEVLAVGNAKQRDPASQTDLPSTLTLLVKPEQAEVLVYALSNGTMNFTLRNPSDTKKIDFKSYSSENFGTYKER</sequence>
<evidence type="ECO:0000313" key="3">
    <source>
        <dbReference type="Proteomes" id="UP000253490"/>
    </source>
</evidence>
<dbReference type="InterPro" id="IPR017592">
    <property type="entry name" value="Pilus_assmbl_Flp-typ_CpaB"/>
</dbReference>
<dbReference type="SMART" id="SM00858">
    <property type="entry name" value="SAF"/>
    <property type="match status" value="1"/>
</dbReference>
<dbReference type="Pfam" id="PF08666">
    <property type="entry name" value="SAF"/>
    <property type="match status" value="1"/>
</dbReference>
<protein>
    <submittedName>
        <fullName evidence="2">Pilus assembly protein CpaB</fullName>
    </submittedName>
</protein>
<organism evidence="2 3">
    <name type="scientific">Alkalibaculum bacchi</name>
    <dbReference type="NCBI Taxonomy" id="645887"/>
    <lineage>
        <taxon>Bacteria</taxon>
        <taxon>Bacillati</taxon>
        <taxon>Bacillota</taxon>
        <taxon>Clostridia</taxon>
        <taxon>Eubacteriales</taxon>
        <taxon>Eubacteriaceae</taxon>
        <taxon>Alkalibaculum</taxon>
    </lineage>
</organism>
<dbReference type="Pfam" id="PF16976">
    <property type="entry name" value="RcpC"/>
    <property type="match status" value="1"/>
</dbReference>
<proteinExistence type="predicted"/>
<accession>A0A366IBF0</accession>
<comment type="caution">
    <text evidence="2">The sequence shown here is derived from an EMBL/GenBank/DDBJ whole genome shotgun (WGS) entry which is preliminary data.</text>
</comment>
<dbReference type="EMBL" id="QNRX01000006">
    <property type="protein sequence ID" value="RBP65999.1"/>
    <property type="molecule type" value="Genomic_DNA"/>
</dbReference>
<dbReference type="RefSeq" id="WP_113920327.1">
    <property type="nucleotide sequence ID" value="NZ_QNRX01000006.1"/>
</dbReference>
<dbReference type="InterPro" id="IPR031571">
    <property type="entry name" value="RcpC_dom"/>
</dbReference>
<dbReference type="Proteomes" id="UP000253490">
    <property type="component" value="Unassembled WGS sequence"/>
</dbReference>
<dbReference type="OrthoDB" id="163768at2"/>
<feature type="domain" description="SAF" evidence="1">
    <location>
        <begin position="40"/>
        <end position="102"/>
    </location>
</feature>
<evidence type="ECO:0000313" key="2">
    <source>
        <dbReference type="EMBL" id="RBP65999.1"/>
    </source>
</evidence>
<evidence type="ECO:0000259" key="1">
    <source>
        <dbReference type="SMART" id="SM00858"/>
    </source>
</evidence>
<dbReference type="Gene3D" id="3.90.1210.10">
    <property type="entry name" value="Antifreeze-like/N-acetylneuraminic acid synthase C-terminal domain"/>
    <property type="match status" value="1"/>
</dbReference>